<keyword evidence="2" id="KW-0333">Golgi apparatus</keyword>
<dbReference type="PANTHER" id="PTHR48438:SF1">
    <property type="entry name" value="ALPHA-(1,3)-FUCOSYLTRANSFERASE C-RELATED"/>
    <property type="match status" value="1"/>
</dbReference>
<evidence type="ECO:0000256" key="2">
    <source>
        <dbReference type="ARBA" id="ARBA00023034"/>
    </source>
</evidence>
<feature type="domain" description="Fucosyltransferase N-terminal" evidence="4">
    <location>
        <begin position="129"/>
        <end position="247"/>
    </location>
</feature>
<keyword evidence="3" id="KW-0812">Transmembrane</keyword>
<dbReference type="GO" id="GO:0008417">
    <property type="term" value="F:fucosyltransferase activity"/>
    <property type="evidence" value="ECO:0007669"/>
    <property type="project" value="InterPro"/>
</dbReference>
<organism evidence="5 6">
    <name type="scientific">Owenia fusiformis</name>
    <name type="common">Polychaete worm</name>
    <dbReference type="NCBI Taxonomy" id="6347"/>
    <lineage>
        <taxon>Eukaryota</taxon>
        <taxon>Metazoa</taxon>
        <taxon>Spiralia</taxon>
        <taxon>Lophotrochozoa</taxon>
        <taxon>Annelida</taxon>
        <taxon>Polychaeta</taxon>
        <taxon>Sedentaria</taxon>
        <taxon>Canalipalpata</taxon>
        <taxon>Sabellida</taxon>
        <taxon>Oweniida</taxon>
        <taxon>Oweniidae</taxon>
        <taxon>Owenia</taxon>
    </lineage>
</organism>
<name>A0A8S4NYY2_OWEFU</name>
<keyword evidence="6" id="KW-1185">Reference proteome</keyword>
<keyword evidence="3" id="KW-0472">Membrane</keyword>
<feature type="transmembrane region" description="Helical" evidence="3">
    <location>
        <begin position="12"/>
        <end position="30"/>
    </location>
</feature>
<dbReference type="GO" id="GO:0000139">
    <property type="term" value="C:Golgi membrane"/>
    <property type="evidence" value="ECO:0007669"/>
    <property type="project" value="UniProtKB-SubCell"/>
</dbReference>
<comment type="subcellular location">
    <subcellularLocation>
        <location evidence="1">Golgi apparatus membrane</location>
        <topology evidence="1">Single-pass type II membrane protein</topology>
    </subcellularLocation>
</comment>
<keyword evidence="3" id="KW-1133">Transmembrane helix</keyword>
<dbReference type="Pfam" id="PF17039">
    <property type="entry name" value="Glyco_tran_10_N"/>
    <property type="match status" value="1"/>
</dbReference>
<dbReference type="PANTHER" id="PTHR48438">
    <property type="entry name" value="ALPHA-(1,3)-FUCOSYLTRANSFERASE C-RELATED"/>
    <property type="match status" value="1"/>
</dbReference>
<feature type="non-terminal residue" evidence="5">
    <location>
        <position position="285"/>
    </location>
</feature>
<evidence type="ECO:0000256" key="3">
    <source>
        <dbReference type="SAM" id="Phobius"/>
    </source>
</evidence>
<evidence type="ECO:0000313" key="6">
    <source>
        <dbReference type="Proteomes" id="UP000749559"/>
    </source>
</evidence>
<dbReference type="AlphaFoldDB" id="A0A8S4NYY2"/>
<protein>
    <recommendedName>
        <fullName evidence="4">Fucosyltransferase N-terminal domain-containing protein</fullName>
    </recommendedName>
</protein>
<sequence>MIIMFSKKCNKVMLLPILILIGLYLNILIWQDKYLTIKKHCLLQASFESTFIKEASVAKELGVTRDLTRESDVALKSDMTEKSSVTKKSDMTMKSGVTRKGNVMIESRVTKVNSMTKQPRITRKTNVTNRKLILSWSNLLHPSEYNSKLNQYEEHDVFALCPDAQCEHTTDRADFEQADAVLFPHGAWYHTLDVGITHSHINQVWIFYELEPPPLIPRRSLLKKYEGLFNWTMSYDFNTSDIWLPYGSYNDSHVQLYFNHYNMLLHHSYNFAENKTKLALFASSG</sequence>
<comment type="caution">
    <text evidence="5">The sequence shown here is derived from an EMBL/GenBank/DDBJ whole genome shotgun (WGS) entry which is preliminary data.</text>
</comment>
<dbReference type="EMBL" id="CAIIXF020000006">
    <property type="protein sequence ID" value="CAH1785801.1"/>
    <property type="molecule type" value="Genomic_DNA"/>
</dbReference>
<dbReference type="InterPro" id="IPR031481">
    <property type="entry name" value="Glyco_tran_10_N"/>
</dbReference>
<gene>
    <name evidence="5" type="ORF">OFUS_LOCUS11809</name>
</gene>
<dbReference type="InterPro" id="IPR001503">
    <property type="entry name" value="Glyco_trans_10"/>
</dbReference>
<evidence type="ECO:0000313" key="5">
    <source>
        <dbReference type="EMBL" id="CAH1785801.1"/>
    </source>
</evidence>
<dbReference type="SUPFAM" id="SSF53756">
    <property type="entry name" value="UDP-Glycosyltransferase/glycogen phosphorylase"/>
    <property type="match status" value="1"/>
</dbReference>
<dbReference type="Proteomes" id="UP000749559">
    <property type="component" value="Unassembled WGS sequence"/>
</dbReference>
<reference evidence="5" key="1">
    <citation type="submission" date="2022-03" db="EMBL/GenBank/DDBJ databases">
        <authorList>
            <person name="Martin C."/>
        </authorList>
    </citation>
    <scope>NUCLEOTIDE SEQUENCE</scope>
</reference>
<proteinExistence type="predicted"/>
<evidence type="ECO:0000256" key="1">
    <source>
        <dbReference type="ARBA" id="ARBA00004323"/>
    </source>
</evidence>
<evidence type="ECO:0000259" key="4">
    <source>
        <dbReference type="Pfam" id="PF17039"/>
    </source>
</evidence>
<accession>A0A8S4NYY2</accession>